<evidence type="ECO:0000256" key="1">
    <source>
        <dbReference type="SAM" id="MobiDB-lite"/>
    </source>
</evidence>
<dbReference type="CDD" id="cd02440">
    <property type="entry name" value="AdoMet_MTases"/>
    <property type="match status" value="1"/>
</dbReference>
<evidence type="ECO:0000313" key="3">
    <source>
        <dbReference type="EMBL" id="KIM47555.1"/>
    </source>
</evidence>
<feature type="domain" description="Methyltransferase" evidence="2">
    <location>
        <begin position="247"/>
        <end position="339"/>
    </location>
</feature>
<accession>A0A0C3CFN5</accession>
<dbReference type="EMBL" id="KN831769">
    <property type="protein sequence ID" value="KIM47555.1"/>
    <property type="molecule type" value="Genomic_DNA"/>
</dbReference>
<feature type="compositionally biased region" description="Low complexity" evidence="1">
    <location>
        <begin position="574"/>
        <end position="589"/>
    </location>
</feature>
<dbReference type="SUPFAM" id="SSF53335">
    <property type="entry name" value="S-adenosyl-L-methionine-dependent methyltransferases"/>
    <property type="match status" value="1"/>
</dbReference>
<dbReference type="AlphaFoldDB" id="A0A0C3CFN5"/>
<dbReference type="Pfam" id="PF13649">
    <property type="entry name" value="Methyltransf_25"/>
    <property type="match status" value="1"/>
</dbReference>
<feature type="region of interest" description="Disordered" evidence="1">
    <location>
        <begin position="514"/>
        <end position="630"/>
    </location>
</feature>
<feature type="region of interest" description="Disordered" evidence="1">
    <location>
        <begin position="352"/>
        <end position="408"/>
    </location>
</feature>
<organism evidence="3 4">
    <name type="scientific">Hebeloma cylindrosporum</name>
    <dbReference type="NCBI Taxonomy" id="76867"/>
    <lineage>
        <taxon>Eukaryota</taxon>
        <taxon>Fungi</taxon>
        <taxon>Dikarya</taxon>
        <taxon>Basidiomycota</taxon>
        <taxon>Agaricomycotina</taxon>
        <taxon>Agaricomycetes</taxon>
        <taxon>Agaricomycetidae</taxon>
        <taxon>Agaricales</taxon>
        <taxon>Agaricineae</taxon>
        <taxon>Hymenogastraceae</taxon>
        <taxon>Hebeloma</taxon>
    </lineage>
</organism>
<feature type="region of interest" description="Disordered" evidence="1">
    <location>
        <begin position="144"/>
        <end position="165"/>
    </location>
</feature>
<feature type="region of interest" description="Disordered" evidence="1">
    <location>
        <begin position="439"/>
        <end position="458"/>
    </location>
</feature>
<reference evidence="3 4" key="1">
    <citation type="submission" date="2014-04" db="EMBL/GenBank/DDBJ databases">
        <authorList>
            <consortium name="DOE Joint Genome Institute"/>
            <person name="Kuo A."/>
            <person name="Gay G."/>
            <person name="Dore J."/>
            <person name="Kohler A."/>
            <person name="Nagy L.G."/>
            <person name="Floudas D."/>
            <person name="Copeland A."/>
            <person name="Barry K.W."/>
            <person name="Cichocki N."/>
            <person name="Veneault-Fourrey C."/>
            <person name="LaButti K."/>
            <person name="Lindquist E.A."/>
            <person name="Lipzen A."/>
            <person name="Lundell T."/>
            <person name="Morin E."/>
            <person name="Murat C."/>
            <person name="Sun H."/>
            <person name="Tunlid A."/>
            <person name="Henrissat B."/>
            <person name="Grigoriev I.V."/>
            <person name="Hibbett D.S."/>
            <person name="Martin F."/>
            <person name="Nordberg H.P."/>
            <person name="Cantor M.N."/>
            <person name="Hua S.X."/>
        </authorList>
    </citation>
    <scope>NUCLEOTIDE SEQUENCE [LARGE SCALE GENOMIC DNA]</scope>
    <source>
        <strain evidence="4">h7</strain>
    </source>
</reference>
<evidence type="ECO:0000259" key="2">
    <source>
        <dbReference type="Pfam" id="PF13649"/>
    </source>
</evidence>
<protein>
    <recommendedName>
        <fullName evidence="2">Methyltransferase domain-containing protein</fullName>
    </recommendedName>
</protein>
<reference evidence="4" key="2">
    <citation type="submission" date="2015-01" db="EMBL/GenBank/DDBJ databases">
        <title>Evolutionary Origins and Diversification of the Mycorrhizal Mutualists.</title>
        <authorList>
            <consortium name="DOE Joint Genome Institute"/>
            <consortium name="Mycorrhizal Genomics Consortium"/>
            <person name="Kohler A."/>
            <person name="Kuo A."/>
            <person name="Nagy L.G."/>
            <person name="Floudas D."/>
            <person name="Copeland A."/>
            <person name="Barry K.W."/>
            <person name="Cichocki N."/>
            <person name="Veneault-Fourrey C."/>
            <person name="LaButti K."/>
            <person name="Lindquist E.A."/>
            <person name="Lipzen A."/>
            <person name="Lundell T."/>
            <person name="Morin E."/>
            <person name="Murat C."/>
            <person name="Riley R."/>
            <person name="Ohm R."/>
            <person name="Sun H."/>
            <person name="Tunlid A."/>
            <person name="Henrissat B."/>
            <person name="Grigoriev I.V."/>
            <person name="Hibbett D.S."/>
            <person name="Martin F."/>
        </authorList>
    </citation>
    <scope>NUCLEOTIDE SEQUENCE [LARGE SCALE GENOMIC DNA]</scope>
    <source>
        <strain evidence="4">h7</strain>
    </source>
</reference>
<dbReference type="Gene3D" id="3.40.50.150">
    <property type="entry name" value="Vaccinia Virus protein VP39"/>
    <property type="match status" value="1"/>
</dbReference>
<sequence length="832" mass="92686">MATILSVSCEYDLFPPSPSPIQQRFRSPPARSHYRPFSTLYTEPPYIDIPDKEPRFLKRASSLGGLHALSSMGLHFMTKKDTPRISPKHPKHATTKVAAPVKLKANDAQRAPPSSGSTPRPTPALHFVHKKRSMASLFSTSETPVSVGLEPTTPPLGTPPVISAFPKRSSSSKAVSLEESTIVDQDVAEDFVPKNLWARRYSMRLHLSSIKNVCAFDNDRYSELLLQRLSGGSPSFHDYDNKPPTTVLDLGCGPGYWLLHTANCWKKSQITGLDIVDVTLPEVKTADNVQFLQYNFLLKLPFPDNSFEYIRMANLVFCIPHKHWHSLLSEVRRILATNGRLEIIDDQLYFPYGETPTDPKPSSNRSSSSYDEFEDTETLQGEDSADSESTLISEEGSNRSSFEDKQTSQLSESVTVRKLTAYLPKTPEYATVREPAVFKRDPPSTYDPEFGESKQEGWRRKAFDARDLETVFEKMLQKDYGIAPRPSAFVVDMLKSVFGKRAAGKTKSFQIKLAPVDSPIGPDAWKEEDFLEGNSPSSQKPLAASVPSEWEKQQKKKKDKKKEVAGPGSSTQRPSSGSELTSTPLPSSLNANAADRLGLTVPPPLGSPTEDKSKFTPPDRPSTPVPTEREKMPVLSAKAAGRLGISYTTLAAATASSIRRHPMHAKPRHPTQSPGLLVWPSTYIPVDPVELEFHGNKHMHTLLGCKAALSEHVAKCLDESGNRLMDEVELDCALSEYDSFRRTRLNWPESIPDPYDDEPSNAFTYLTPLSLDRSSLKQVETLSHSRPNAFESFNGQYRRDELTHIRTIRVFEATKAEEHSLLSMFSSRTPSP</sequence>
<keyword evidence="4" id="KW-1185">Reference proteome</keyword>
<dbReference type="Proteomes" id="UP000053424">
    <property type="component" value="Unassembled WGS sequence"/>
</dbReference>
<dbReference type="HOGENOM" id="CLU_007710_0_0_1"/>
<evidence type="ECO:0000313" key="4">
    <source>
        <dbReference type="Proteomes" id="UP000053424"/>
    </source>
</evidence>
<dbReference type="InterPro" id="IPR041698">
    <property type="entry name" value="Methyltransf_25"/>
</dbReference>
<name>A0A0C3CFN5_HEBCY</name>
<gene>
    <name evidence="3" type="ORF">M413DRAFT_22198</name>
</gene>
<dbReference type="PANTHER" id="PTHR43591">
    <property type="entry name" value="METHYLTRANSFERASE"/>
    <property type="match status" value="1"/>
</dbReference>
<dbReference type="OrthoDB" id="2013972at2759"/>
<dbReference type="STRING" id="686832.A0A0C3CFN5"/>
<dbReference type="InterPro" id="IPR029063">
    <property type="entry name" value="SAM-dependent_MTases_sf"/>
</dbReference>
<proteinExistence type="predicted"/>